<evidence type="ECO:0000256" key="6">
    <source>
        <dbReference type="SAM" id="Phobius"/>
    </source>
</evidence>
<dbReference type="PROSITE" id="PS00409">
    <property type="entry name" value="PROKAR_NTER_METHYL"/>
    <property type="match status" value="1"/>
</dbReference>
<dbReference type="EMBL" id="CP001390">
    <property type="protein sequence ID" value="ACM21712.1"/>
    <property type="molecule type" value="Genomic_DNA"/>
</dbReference>
<dbReference type="KEGG" id="geo:Geob_3369"/>
<dbReference type="eggNOG" id="COG4969">
    <property type="taxonomic scope" value="Bacteria"/>
</dbReference>
<evidence type="ECO:0000256" key="5">
    <source>
        <dbReference type="ARBA" id="ARBA00023136"/>
    </source>
</evidence>
<dbReference type="GO" id="GO:0016020">
    <property type="term" value="C:membrane"/>
    <property type="evidence" value="ECO:0007669"/>
    <property type="project" value="UniProtKB-SubCell"/>
</dbReference>
<dbReference type="RefSeq" id="WP_012648440.1">
    <property type="nucleotide sequence ID" value="NC_011979.1"/>
</dbReference>
<organism evidence="7 8">
    <name type="scientific">Geotalea daltonii (strain DSM 22248 / JCM 15807 / FRC-32)</name>
    <name type="common">Geobacter daltonii</name>
    <dbReference type="NCBI Taxonomy" id="316067"/>
    <lineage>
        <taxon>Bacteria</taxon>
        <taxon>Pseudomonadati</taxon>
        <taxon>Thermodesulfobacteriota</taxon>
        <taxon>Desulfuromonadia</taxon>
        <taxon>Geobacterales</taxon>
        <taxon>Geobacteraceae</taxon>
        <taxon>Geotalea</taxon>
    </lineage>
</organism>
<dbReference type="InterPro" id="IPR012902">
    <property type="entry name" value="N_methyl_site"/>
</dbReference>
<gene>
    <name evidence="7" type="primary">pilA</name>
    <name evidence="7" type="ordered locus">Geob_3369</name>
</gene>
<evidence type="ECO:0000313" key="8">
    <source>
        <dbReference type="Proteomes" id="UP000007721"/>
    </source>
</evidence>
<keyword evidence="5 6" id="KW-0472">Membrane</keyword>
<dbReference type="Pfam" id="PF07963">
    <property type="entry name" value="N_methyl"/>
    <property type="match status" value="1"/>
</dbReference>
<dbReference type="SUPFAM" id="SSF54523">
    <property type="entry name" value="Pili subunits"/>
    <property type="match status" value="1"/>
</dbReference>
<dbReference type="NCBIfam" id="TIGR02532">
    <property type="entry name" value="IV_pilin_GFxxxE"/>
    <property type="match status" value="1"/>
</dbReference>
<proteinExistence type="predicted"/>
<keyword evidence="4 6" id="KW-1133">Transmembrane helix</keyword>
<dbReference type="Gene3D" id="3.30.700.10">
    <property type="entry name" value="Glycoprotein, Type 4 Pilin"/>
    <property type="match status" value="1"/>
</dbReference>
<evidence type="ECO:0000256" key="1">
    <source>
        <dbReference type="ARBA" id="ARBA00004167"/>
    </source>
</evidence>
<comment type="subcellular location">
    <subcellularLocation>
        <location evidence="1">Membrane</location>
        <topology evidence="1">Single-pass membrane protein</topology>
    </subcellularLocation>
</comment>
<keyword evidence="8" id="KW-1185">Reference proteome</keyword>
<keyword evidence="3 6" id="KW-0812">Transmembrane</keyword>
<feature type="transmembrane region" description="Helical" evidence="6">
    <location>
        <begin position="12"/>
        <end position="31"/>
    </location>
</feature>
<reference evidence="7 8" key="1">
    <citation type="submission" date="2009-01" db="EMBL/GenBank/DDBJ databases">
        <title>Complete sequence of Geobacter sp. FRC-32.</title>
        <authorList>
            <consortium name="US DOE Joint Genome Institute"/>
            <person name="Lucas S."/>
            <person name="Copeland A."/>
            <person name="Lapidus A."/>
            <person name="Glavina del Rio T."/>
            <person name="Dalin E."/>
            <person name="Tice H."/>
            <person name="Bruce D."/>
            <person name="Goodwin L."/>
            <person name="Pitluck S."/>
            <person name="Saunders E."/>
            <person name="Brettin T."/>
            <person name="Detter J.C."/>
            <person name="Han C."/>
            <person name="Larimer F."/>
            <person name="Land M."/>
            <person name="Hauser L."/>
            <person name="Kyrpides N."/>
            <person name="Ovchinnikova G."/>
            <person name="Kostka J."/>
            <person name="Richardson P."/>
        </authorList>
    </citation>
    <scope>NUCLEOTIDE SEQUENCE [LARGE SCALE GENOMIC DNA]</scope>
    <source>
        <strain evidence="8">DSM 22248 / JCM 15807 / FRC-32</strain>
    </source>
</reference>
<evidence type="ECO:0000313" key="7">
    <source>
        <dbReference type="EMBL" id="ACM21712.1"/>
    </source>
</evidence>
<dbReference type="HOGENOM" id="CLU_119988_0_0_7"/>
<evidence type="ECO:0000256" key="4">
    <source>
        <dbReference type="ARBA" id="ARBA00022989"/>
    </source>
</evidence>
<name>B9M528_GEODF</name>
<accession>B9M528</accession>
<dbReference type="STRING" id="316067.Geob_3369"/>
<dbReference type="Proteomes" id="UP000007721">
    <property type="component" value="Chromosome"/>
</dbReference>
<keyword evidence="2" id="KW-0488">Methylation</keyword>
<dbReference type="AlphaFoldDB" id="B9M528"/>
<dbReference type="PANTHER" id="PTHR30093:SF44">
    <property type="entry name" value="TYPE II SECRETION SYSTEM CORE PROTEIN G"/>
    <property type="match status" value="1"/>
</dbReference>
<evidence type="ECO:0000256" key="3">
    <source>
        <dbReference type="ARBA" id="ARBA00022692"/>
    </source>
</evidence>
<protein>
    <submittedName>
        <fullName evidence="7">Geopilin</fullName>
    </submittedName>
</protein>
<dbReference type="InterPro" id="IPR045584">
    <property type="entry name" value="Pilin-like"/>
</dbReference>
<sequence length="218" mass="21607">MLNKLRNKEGFTLIELLIVVAIIGILAAIAIPQFSAYRARGFNASAQSDVRGLATSEAALFGDAQVFGATQFIAAPVAPAPPVFLAWAGGPGIMLLGPTGNPAGGAFIPSISATDANGATRGIQIPLGNNVDIVAGTNLAAAAILANTTFTAVSKHVTGNTYFGVDGDTTAIYMKAAAGSEGTPIPALGAGVLPASTTGDDFSGVAGPGLPAGNWAAK</sequence>
<dbReference type="PANTHER" id="PTHR30093">
    <property type="entry name" value="GENERAL SECRETION PATHWAY PROTEIN G"/>
    <property type="match status" value="1"/>
</dbReference>
<evidence type="ECO:0000256" key="2">
    <source>
        <dbReference type="ARBA" id="ARBA00022481"/>
    </source>
</evidence>